<reference evidence="1 2" key="1">
    <citation type="journal article" date="2015" name="Parasit. Vectors">
        <title>Draft genome of the scabies mite.</title>
        <authorList>
            <person name="Rider S.D.Jr."/>
            <person name="Morgan M.S."/>
            <person name="Arlian L.G."/>
        </authorList>
    </citation>
    <scope>NUCLEOTIDE SEQUENCE [LARGE SCALE GENOMIC DNA]</scope>
    <source>
        <strain evidence="1">Arlian Lab</strain>
    </source>
</reference>
<dbReference type="Proteomes" id="UP000616769">
    <property type="component" value="Unassembled WGS sequence"/>
</dbReference>
<dbReference type="EMBL" id="JXLN01010012">
    <property type="protein sequence ID" value="KPM04910.1"/>
    <property type="molecule type" value="Genomic_DNA"/>
</dbReference>
<sequence>MNSYQVVTSNDRNLRGIEELCMLKLDLESGVTDAEDAIQSLRNITMEAIKNLEMLLEMELDVEEKTQTVSDSLKQSQRNFRSYCGD</sequence>
<organism evidence="1 2">
    <name type="scientific">Sarcoptes scabiei</name>
    <name type="common">Itch mite</name>
    <name type="synonym">Acarus scabiei</name>
    <dbReference type="NCBI Taxonomy" id="52283"/>
    <lineage>
        <taxon>Eukaryota</taxon>
        <taxon>Metazoa</taxon>
        <taxon>Ecdysozoa</taxon>
        <taxon>Arthropoda</taxon>
        <taxon>Chelicerata</taxon>
        <taxon>Arachnida</taxon>
        <taxon>Acari</taxon>
        <taxon>Acariformes</taxon>
        <taxon>Sarcoptiformes</taxon>
        <taxon>Astigmata</taxon>
        <taxon>Psoroptidia</taxon>
        <taxon>Sarcoptoidea</taxon>
        <taxon>Sarcoptidae</taxon>
        <taxon>Sarcoptinae</taxon>
        <taxon>Sarcoptes</taxon>
    </lineage>
</organism>
<proteinExistence type="predicted"/>
<evidence type="ECO:0000313" key="2">
    <source>
        <dbReference type="Proteomes" id="UP000616769"/>
    </source>
</evidence>
<evidence type="ECO:0000313" key="1">
    <source>
        <dbReference type="EMBL" id="KPM04910.1"/>
    </source>
</evidence>
<name>A0A132A3G3_SARSC</name>
<comment type="caution">
    <text evidence="1">The sequence shown here is derived from an EMBL/GenBank/DDBJ whole genome shotgun (WGS) entry which is preliminary data.</text>
</comment>
<accession>A0A132A3G3</accession>
<gene>
    <name evidence="1" type="ORF">QR98_0033650</name>
</gene>
<dbReference type="VEuPathDB" id="VectorBase:SSCA001896"/>
<dbReference type="AlphaFoldDB" id="A0A132A3G3"/>
<protein>
    <submittedName>
        <fullName evidence="1">Uncharacterized protein</fullName>
    </submittedName>
</protein>